<reference evidence="1 2" key="1">
    <citation type="submission" date="2019-10" db="EMBL/GenBank/DDBJ databases">
        <title>Genome Sequences from Six Type Strain Members of the Archaeal Family Sulfolobaceae: Acidianus ambivalens, Acidianus infernus, Metallosphaera prunae, Stygiolobus azoricus, Sulfolobus metallicus, and Sulfurisphaera ohwakuensis.</title>
        <authorList>
            <person name="Counts J.A."/>
            <person name="Kelly R.M."/>
        </authorList>
    </citation>
    <scope>NUCLEOTIDE SEQUENCE [LARGE SCALE GENOMIC DNA]</scope>
    <source>
        <strain evidence="1 2">FC6</strain>
    </source>
</reference>
<keyword evidence="2" id="KW-1185">Reference proteome</keyword>
<sequence length="546" mass="62661">MRLLLIVIDGMAFHVVEKIRNKLPTINELISKGYFGKLESVFPSLTPIALASLVTGNTPKVNGVTAPKIFVKDKPLSNELSAYSSDPLKTDPLWVYLSKNGYNTLVTSSPQALPDKWNMENSALFDPYKSKMKKCSDGRVISEGENKVLGKVWLVERSSNKFYVAIPSPNGDKIIELEKNEWSLPITVKGKCGKEEFNAITILHARENDIYISPIAFDNKRWGNKPQLMERIWNEISTVYGMIMDGDHVSLHKDIITFEEYMETVKRTFTFFYNYTKYLLDNVKWDFALTYLPVVDNVQHLLYGLDDEKAWEYIVQSYLMADEFIKMHLDYADLVIVASDHGIEKVKKKVFINKLLEKINVLSLNEKDEIDWSRTKAYYGGGGQIRINLKGREDRGIVSLKEFPKLVRYIVRNLENITDGDEKIFTSIYASESPAPDREGDIKIGGIKDYYGVSSAVKKDMEVIEDVIPYKMNSGEHGYFRKNDLYGIIIAKYKQLELNRTETIQQAKIIDIAPTILKLFNINNIKMEGRPILKLLEPYESSRRIY</sequence>
<dbReference type="EMBL" id="CP045483">
    <property type="protein sequence ID" value="QGR18691.1"/>
    <property type="molecule type" value="Genomic_DNA"/>
</dbReference>
<dbReference type="Proteomes" id="UP000423396">
    <property type="component" value="Chromosome"/>
</dbReference>
<dbReference type="KEGG" id="sazo:D1868_00880"/>
<protein>
    <submittedName>
        <fullName evidence="1">Nucleotide pyrophosphatase</fullName>
    </submittedName>
</protein>
<name>A0A650CLD5_9CREN</name>
<dbReference type="InterPro" id="IPR002591">
    <property type="entry name" value="Phosphodiest/P_Trfase"/>
</dbReference>
<dbReference type="PANTHER" id="PTHR10151:SF120">
    <property type="entry name" value="BIS(5'-ADENOSYL)-TRIPHOSPHATASE"/>
    <property type="match status" value="1"/>
</dbReference>
<proteinExistence type="predicted"/>
<evidence type="ECO:0000313" key="2">
    <source>
        <dbReference type="Proteomes" id="UP000423396"/>
    </source>
</evidence>
<gene>
    <name evidence="1" type="ORF">D1868_00880</name>
</gene>
<dbReference type="Pfam" id="PF01663">
    <property type="entry name" value="Phosphodiest"/>
    <property type="match status" value="2"/>
</dbReference>
<dbReference type="GO" id="GO:0016787">
    <property type="term" value="F:hydrolase activity"/>
    <property type="evidence" value="ECO:0007669"/>
    <property type="project" value="UniProtKB-ARBA"/>
</dbReference>
<dbReference type="RefSeq" id="WP_156004903.1">
    <property type="nucleotide sequence ID" value="NZ_CP045483.1"/>
</dbReference>
<dbReference type="GeneID" id="42797588"/>
<dbReference type="Gene3D" id="3.40.720.10">
    <property type="entry name" value="Alkaline Phosphatase, subunit A"/>
    <property type="match status" value="2"/>
</dbReference>
<dbReference type="SUPFAM" id="SSF53649">
    <property type="entry name" value="Alkaline phosphatase-like"/>
    <property type="match status" value="1"/>
</dbReference>
<dbReference type="AlphaFoldDB" id="A0A650CLD5"/>
<evidence type="ECO:0000313" key="1">
    <source>
        <dbReference type="EMBL" id="QGR18691.1"/>
    </source>
</evidence>
<organism evidence="1 2">
    <name type="scientific">Stygiolobus azoricus</name>
    <dbReference type="NCBI Taxonomy" id="41675"/>
    <lineage>
        <taxon>Archaea</taxon>
        <taxon>Thermoproteota</taxon>
        <taxon>Thermoprotei</taxon>
        <taxon>Sulfolobales</taxon>
        <taxon>Sulfolobaceae</taxon>
        <taxon>Stygiolobus</taxon>
    </lineage>
</organism>
<dbReference type="InterPro" id="IPR017850">
    <property type="entry name" value="Alkaline_phosphatase_core_sf"/>
</dbReference>
<accession>A0A650CLD5</accession>
<dbReference type="OrthoDB" id="33550at2157"/>
<dbReference type="PANTHER" id="PTHR10151">
    <property type="entry name" value="ECTONUCLEOTIDE PYROPHOSPHATASE/PHOSPHODIESTERASE"/>
    <property type="match status" value="1"/>
</dbReference>